<evidence type="ECO:0000256" key="6">
    <source>
        <dbReference type="PROSITE-ProRule" id="PRU10141"/>
    </source>
</evidence>
<dbReference type="Proteomes" id="UP000887575">
    <property type="component" value="Unassembled WGS sequence"/>
</dbReference>
<evidence type="ECO:0000256" key="3">
    <source>
        <dbReference type="ARBA" id="ARBA00022777"/>
    </source>
</evidence>
<feature type="binding site" evidence="6">
    <location>
        <position position="44"/>
    </location>
    <ligand>
        <name>ATP</name>
        <dbReference type="ChEBI" id="CHEBI:30616"/>
    </ligand>
</feature>
<sequence length="789" mass="91333">MNADFQADFQRTVYASICDKNRLGAGGNGTVYRLRNALPSSVIKLYHSKNIFRAMEKEAQALAALRHGNIVQFYGLIKEQMNGREPIFGIRMELCERGSLDKWVLDGTTTYSIRTVIHWAVHLFKALDYLHEQKMIHLDIKTENVLVDTHFTLKLGDLGMVQSESEAAYGGGTPRFMSPEVRFEFENHKPTSKSDIWGVGLILWEIIERREVPLKCAPEDFEKLLARTLEELKCPEDLHDVIAKCLKYNPNERTIDASTALQRCDLMDQIFATYPLMPNPNGPDKLIRPIGFNFPETVPEEVLVGTLIVKENSSWNLSAPDAHMNIESIQPNVKTQHVEPPRLKTLDDYPILKKIIDDEVYASQIDKRLKTFFENLGEQEIEHFAEIAQKTIVQENQVGEQFFLNHEKITSIRNYFGSKAPEIPNNIGNREVYVEAIAKKMVATYTMELQLIYFDVIKLISYCKKLNFDLWSLSYYIHNTIAKLQKYKEVFCKRFYCKSLFSVSLKEQWLLIGAVGKKKFLFLKAELDDAKTMDVQERDGIVVVTKEKNNQARVLDQMTCVRNAELDIEMLISALNRMEDRIGMYAIIKVNKLNDEKKASKIEFYSEHHGEDLPVPGYIFQLSVPPRAVCRCNPKCALTKRWPSDNPETSYESNVSETSLDPQLKLRTCTSKQQIQYLRLHSMICISFLSNQKSCKLTFLTTDLISSEISSDFLFFKLKDEKRKNLVLLDYPEDPINSEKIHCMDENFEIVQIYVSRREIANEEYHRFQLDQLSRDLQEAQMYENWAKR</sequence>
<protein>
    <submittedName>
        <fullName evidence="9">Protein kinase domain-containing protein</fullName>
    </submittedName>
</protein>
<dbReference type="SUPFAM" id="SSF56112">
    <property type="entry name" value="Protein kinase-like (PK-like)"/>
    <property type="match status" value="1"/>
</dbReference>
<evidence type="ECO:0000256" key="2">
    <source>
        <dbReference type="ARBA" id="ARBA00022741"/>
    </source>
</evidence>
<dbReference type="SMART" id="SM00220">
    <property type="entry name" value="S_TKc"/>
    <property type="match status" value="1"/>
</dbReference>
<dbReference type="GO" id="GO:0005634">
    <property type="term" value="C:nucleus"/>
    <property type="evidence" value="ECO:0007669"/>
    <property type="project" value="TreeGrafter"/>
</dbReference>
<organism evidence="8 9">
    <name type="scientific">Mesorhabditis belari</name>
    <dbReference type="NCBI Taxonomy" id="2138241"/>
    <lineage>
        <taxon>Eukaryota</taxon>
        <taxon>Metazoa</taxon>
        <taxon>Ecdysozoa</taxon>
        <taxon>Nematoda</taxon>
        <taxon>Chromadorea</taxon>
        <taxon>Rhabditida</taxon>
        <taxon>Rhabditina</taxon>
        <taxon>Rhabditomorpha</taxon>
        <taxon>Rhabditoidea</taxon>
        <taxon>Rhabditidae</taxon>
        <taxon>Mesorhabditinae</taxon>
        <taxon>Mesorhabditis</taxon>
    </lineage>
</organism>
<keyword evidence="4 6" id="KW-0067">ATP-binding</keyword>
<dbReference type="InterPro" id="IPR050339">
    <property type="entry name" value="CC_SR_Kinase"/>
</dbReference>
<dbReference type="GO" id="GO:0005737">
    <property type="term" value="C:cytoplasm"/>
    <property type="evidence" value="ECO:0007669"/>
    <property type="project" value="TreeGrafter"/>
</dbReference>
<dbReference type="Gene3D" id="1.10.510.10">
    <property type="entry name" value="Transferase(Phosphotransferase) domain 1"/>
    <property type="match status" value="1"/>
</dbReference>
<proteinExistence type="inferred from homology"/>
<dbReference type="CDD" id="cd14014">
    <property type="entry name" value="STKc_PknB_like"/>
    <property type="match status" value="1"/>
</dbReference>
<keyword evidence="2 6" id="KW-0547">Nucleotide-binding</keyword>
<dbReference type="InterPro" id="IPR011009">
    <property type="entry name" value="Kinase-like_dom_sf"/>
</dbReference>
<dbReference type="PROSITE" id="PS00107">
    <property type="entry name" value="PROTEIN_KINASE_ATP"/>
    <property type="match status" value="1"/>
</dbReference>
<dbReference type="Pfam" id="PF00069">
    <property type="entry name" value="Pkinase"/>
    <property type="match status" value="1"/>
</dbReference>
<dbReference type="GO" id="GO:0005524">
    <property type="term" value="F:ATP binding"/>
    <property type="evidence" value="ECO:0007669"/>
    <property type="project" value="UniProtKB-UniRule"/>
</dbReference>
<dbReference type="AlphaFoldDB" id="A0AAF3FS65"/>
<keyword evidence="3" id="KW-0418">Kinase</keyword>
<dbReference type="GO" id="GO:0004672">
    <property type="term" value="F:protein kinase activity"/>
    <property type="evidence" value="ECO:0007669"/>
    <property type="project" value="InterPro"/>
</dbReference>
<dbReference type="InterPro" id="IPR000719">
    <property type="entry name" value="Prot_kinase_dom"/>
</dbReference>
<accession>A0AAF3FS65</accession>
<evidence type="ECO:0000256" key="5">
    <source>
        <dbReference type="ARBA" id="ARBA00037982"/>
    </source>
</evidence>
<evidence type="ECO:0000256" key="1">
    <source>
        <dbReference type="ARBA" id="ARBA00022679"/>
    </source>
</evidence>
<name>A0AAF3FS65_9BILA</name>
<comment type="similarity">
    <text evidence="5">Belongs to the protein kinase superfamily. Ser/Thr protein kinase family. GCN2 subfamily.</text>
</comment>
<dbReference type="InterPro" id="IPR008271">
    <property type="entry name" value="Ser/Thr_kinase_AS"/>
</dbReference>
<evidence type="ECO:0000313" key="8">
    <source>
        <dbReference type="Proteomes" id="UP000887575"/>
    </source>
</evidence>
<evidence type="ECO:0000259" key="7">
    <source>
        <dbReference type="PROSITE" id="PS50011"/>
    </source>
</evidence>
<dbReference type="InterPro" id="IPR017441">
    <property type="entry name" value="Protein_kinase_ATP_BS"/>
</dbReference>
<keyword evidence="1" id="KW-0808">Transferase</keyword>
<keyword evidence="8" id="KW-1185">Reference proteome</keyword>
<dbReference type="PROSITE" id="PS00108">
    <property type="entry name" value="PROTEIN_KINASE_ST"/>
    <property type="match status" value="1"/>
</dbReference>
<dbReference type="PROSITE" id="PS50011">
    <property type="entry name" value="PROTEIN_KINASE_DOM"/>
    <property type="match status" value="1"/>
</dbReference>
<evidence type="ECO:0000313" key="9">
    <source>
        <dbReference type="WBParaSite" id="MBELARI_LOCUS988"/>
    </source>
</evidence>
<evidence type="ECO:0000256" key="4">
    <source>
        <dbReference type="ARBA" id="ARBA00022840"/>
    </source>
</evidence>
<feature type="domain" description="Protein kinase" evidence="7">
    <location>
        <begin position="17"/>
        <end position="277"/>
    </location>
</feature>
<dbReference type="WBParaSite" id="MBELARI_LOCUS988">
    <property type="protein sequence ID" value="MBELARI_LOCUS988"/>
    <property type="gene ID" value="MBELARI_LOCUS988"/>
</dbReference>
<dbReference type="PANTHER" id="PTHR11042">
    <property type="entry name" value="EUKARYOTIC TRANSLATION INITIATION FACTOR 2-ALPHA KINASE EIF2-ALPHA KINASE -RELATED"/>
    <property type="match status" value="1"/>
</dbReference>
<reference evidence="9" key="1">
    <citation type="submission" date="2024-02" db="UniProtKB">
        <authorList>
            <consortium name="WormBaseParasite"/>
        </authorList>
    </citation>
    <scope>IDENTIFICATION</scope>
</reference>